<feature type="compositionally biased region" description="Polar residues" evidence="8">
    <location>
        <begin position="279"/>
        <end position="288"/>
    </location>
</feature>
<feature type="compositionally biased region" description="Basic and acidic residues" evidence="8">
    <location>
        <begin position="976"/>
        <end position="990"/>
    </location>
</feature>
<evidence type="ECO:0000256" key="7">
    <source>
        <dbReference type="ARBA" id="ARBA00022917"/>
    </source>
</evidence>
<gene>
    <name evidence="10" type="ORF">M501DRAFT_926231</name>
</gene>
<dbReference type="InterPro" id="IPR036211">
    <property type="entry name" value="eIF4G_eIF4E-bd_sf"/>
</dbReference>
<reference evidence="10" key="1">
    <citation type="journal article" date="2020" name="Stud. Mycol.">
        <title>101 Dothideomycetes genomes: a test case for predicting lifestyles and emergence of pathogens.</title>
        <authorList>
            <person name="Haridas S."/>
            <person name="Albert R."/>
            <person name="Binder M."/>
            <person name="Bloem J."/>
            <person name="Labutti K."/>
            <person name="Salamov A."/>
            <person name="Andreopoulos B."/>
            <person name="Baker S."/>
            <person name="Barry K."/>
            <person name="Bills G."/>
            <person name="Bluhm B."/>
            <person name="Cannon C."/>
            <person name="Castanera R."/>
            <person name="Culley D."/>
            <person name="Daum C."/>
            <person name="Ezra D."/>
            <person name="Gonzalez J."/>
            <person name="Henrissat B."/>
            <person name="Kuo A."/>
            <person name="Liang C."/>
            <person name="Lipzen A."/>
            <person name="Lutzoni F."/>
            <person name="Magnuson J."/>
            <person name="Mondo S."/>
            <person name="Nolan M."/>
            <person name="Ohm R."/>
            <person name="Pangilinan J."/>
            <person name="Park H.-J."/>
            <person name="Ramirez L."/>
            <person name="Alfaro M."/>
            <person name="Sun H."/>
            <person name="Tritt A."/>
            <person name="Yoshinaga Y."/>
            <person name="Zwiers L.-H."/>
            <person name="Turgeon B."/>
            <person name="Goodwin S."/>
            <person name="Spatafora J."/>
            <person name="Crous P."/>
            <person name="Grigoriev I."/>
        </authorList>
    </citation>
    <scope>NUCLEOTIDE SEQUENCE</scope>
    <source>
        <strain evidence="10">CBS 101060</strain>
    </source>
</reference>
<evidence type="ECO:0000256" key="2">
    <source>
        <dbReference type="ARBA" id="ARBA00005775"/>
    </source>
</evidence>
<protein>
    <recommendedName>
        <fullName evidence="9">MIF4G domain-containing protein</fullName>
    </recommendedName>
</protein>
<evidence type="ECO:0000256" key="3">
    <source>
        <dbReference type="ARBA" id="ARBA00022490"/>
    </source>
</evidence>
<dbReference type="SUPFAM" id="SSF48371">
    <property type="entry name" value="ARM repeat"/>
    <property type="match status" value="1"/>
</dbReference>
<feature type="compositionally biased region" description="Polar residues" evidence="8">
    <location>
        <begin position="740"/>
        <end position="750"/>
    </location>
</feature>
<feature type="domain" description="MIF4G" evidence="9">
    <location>
        <begin position="1038"/>
        <end position="1277"/>
    </location>
</feature>
<dbReference type="InterPro" id="IPR022745">
    <property type="entry name" value="eIF4G1_eIF4E-bd"/>
</dbReference>
<feature type="compositionally biased region" description="Low complexity" evidence="8">
    <location>
        <begin position="1396"/>
        <end position="1407"/>
    </location>
</feature>
<comment type="similarity">
    <text evidence="2">Belongs to the eukaryotic initiation factor 4G family.</text>
</comment>
<evidence type="ECO:0000259" key="9">
    <source>
        <dbReference type="SMART" id="SM00543"/>
    </source>
</evidence>
<dbReference type="InterPro" id="IPR003890">
    <property type="entry name" value="MIF4G-like_typ-3"/>
</dbReference>
<feature type="compositionally biased region" description="Low complexity" evidence="8">
    <location>
        <begin position="500"/>
        <end position="515"/>
    </location>
</feature>
<evidence type="ECO:0000256" key="6">
    <source>
        <dbReference type="ARBA" id="ARBA00022884"/>
    </source>
</evidence>
<dbReference type="Pfam" id="PF02854">
    <property type="entry name" value="MIF4G"/>
    <property type="match status" value="1"/>
</dbReference>
<evidence type="ECO:0000256" key="8">
    <source>
        <dbReference type="SAM" id="MobiDB-lite"/>
    </source>
</evidence>
<dbReference type="EMBL" id="MU006089">
    <property type="protein sequence ID" value="KAF2843137.1"/>
    <property type="molecule type" value="Genomic_DNA"/>
</dbReference>
<feature type="compositionally biased region" description="Basic and acidic residues" evidence="8">
    <location>
        <begin position="685"/>
        <end position="720"/>
    </location>
</feature>
<comment type="caution">
    <text evidence="10">The sequence shown here is derived from an EMBL/GenBank/DDBJ whole genome shotgun (WGS) entry which is preliminary data.</text>
</comment>
<keyword evidence="3" id="KW-0963">Cytoplasm</keyword>
<keyword evidence="5" id="KW-0597">Phosphoprotein</keyword>
<dbReference type="FunFam" id="1.25.40.180:FF:000020">
    <property type="entry name" value="Eukaryotic translation initiation factor subunit"/>
    <property type="match status" value="1"/>
</dbReference>
<dbReference type="PANTHER" id="PTHR23253">
    <property type="entry name" value="EUKARYOTIC TRANSLATION INITIATION FACTOR 4 GAMMA"/>
    <property type="match status" value="1"/>
</dbReference>
<dbReference type="SMART" id="SM00543">
    <property type="entry name" value="MIF4G"/>
    <property type="match status" value="1"/>
</dbReference>
<proteinExistence type="inferred from homology"/>
<feature type="compositionally biased region" description="Basic and acidic residues" evidence="8">
    <location>
        <begin position="566"/>
        <end position="677"/>
    </location>
</feature>
<dbReference type="GO" id="GO:0010494">
    <property type="term" value="C:cytoplasmic stress granule"/>
    <property type="evidence" value="ECO:0007669"/>
    <property type="project" value="UniProtKB-ARBA"/>
</dbReference>
<dbReference type="GO" id="GO:0003743">
    <property type="term" value="F:translation initiation factor activity"/>
    <property type="evidence" value="ECO:0007669"/>
    <property type="project" value="UniProtKB-KW"/>
</dbReference>
<feature type="compositionally biased region" description="Low complexity" evidence="8">
    <location>
        <begin position="457"/>
        <end position="475"/>
    </location>
</feature>
<accession>A0A9P4SII3</accession>
<feature type="region of interest" description="Disordered" evidence="8">
    <location>
        <begin position="494"/>
        <end position="789"/>
    </location>
</feature>
<organism evidence="10 11">
    <name type="scientific">Patellaria atrata CBS 101060</name>
    <dbReference type="NCBI Taxonomy" id="1346257"/>
    <lineage>
        <taxon>Eukaryota</taxon>
        <taxon>Fungi</taxon>
        <taxon>Dikarya</taxon>
        <taxon>Ascomycota</taxon>
        <taxon>Pezizomycotina</taxon>
        <taxon>Dothideomycetes</taxon>
        <taxon>Dothideomycetes incertae sedis</taxon>
        <taxon>Patellariales</taxon>
        <taxon>Patellariaceae</taxon>
        <taxon>Patellaria</taxon>
    </lineage>
</organism>
<feature type="region of interest" description="Disordered" evidence="8">
    <location>
        <begin position="1297"/>
        <end position="1473"/>
    </location>
</feature>
<feature type="compositionally biased region" description="Low complexity" evidence="8">
    <location>
        <begin position="289"/>
        <end position="305"/>
    </location>
</feature>
<dbReference type="Pfam" id="PF12152">
    <property type="entry name" value="eIF_4G1"/>
    <property type="match status" value="1"/>
</dbReference>
<keyword evidence="7" id="KW-0648">Protein biosynthesis</keyword>
<dbReference type="Gene3D" id="1.20.970.30">
    <property type="entry name" value="eIF4G, eIF4E-binding domain"/>
    <property type="match status" value="1"/>
</dbReference>
<dbReference type="GO" id="GO:0003729">
    <property type="term" value="F:mRNA binding"/>
    <property type="evidence" value="ECO:0007669"/>
    <property type="project" value="TreeGrafter"/>
</dbReference>
<feature type="compositionally biased region" description="Low complexity" evidence="8">
    <location>
        <begin position="1435"/>
        <end position="1449"/>
    </location>
</feature>
<feature type="compositionally biased region" description="Polar residues" evidence="8">
    <location>
        <begin position="949"/>
        <end position="970"/>
    </location>
</feature>
<dbReference type="Gene3D" id="1.25.40.180">
    <property type="match status" value="1"/>
</dbReference>
<feature type="region of interest" description="Disordered" evidence="8">
    <location>
        <begin position="845"/>
        <end position="992"/>
    </location>
</feature>
<name>A0A9P4SII3_9PEZI</name>
<feature type="region of interest" description="Disordered" evidence="8">
    <location>
        <begin position="1"/>
        <end position="326"/>
    </location>
</feature>
<keyword evidence="6" id="KW-0694">RNA-binding</keyword>
<dbReference type="InterPro" id="IPR016024">
    <property type="entry name" value="ARM-type_fold"/>
</dbReference>
<evidence type="ECO:0000256" key="4">
    <source>
        <dbReference type="ARBA" id="ARBA00022540"/>
    </source>
</evidence>
<dbReference type="PANTHER" id="PTHR23253:SF9">
    <property type="entry name" value="EUKARYOTIC TRANSLATION INITIATION FACTOR 4 GAMMA 2"/>
    <property type="match status" value="1"/>
</dbReference>
<dbReference type="SUPFAM" id="SSF101489">
    <property type="entry name" value="Eukaryotic initiation factor 4f subunit eIF4g, eIF4e-binding domain"/>
    <property type="match status" value="1"/>
</dbReference>
<feature type="compositionally biased region" description="Basic and acidic residues" evidence="8">
    <location>
        <begin position="845"/>
        <end position="857"/>
    </location>
</feature>
<evidence type="ECO:0000256" key="5">
    <source>
        <dbReference type="ARBA" id="ARBA00022553"/>
    </source>
</evidence>
<dbReference type="OrthoDB" id="514777at2759"/>
<dbReference type="GO" id="GO:0016281">
    <property type="term" value="C:eukaryotic translation initiation factor 4F complex"/>
    <property type="evidence" value="ECO:0007669"/>
    <property type="project" value="TreeGrafter"/>
</dbReference>
<feature type="compositionally biased region" description="Basic and acidic residues" evidence="8">
    <location>
        <begin position="535"/>
        <end position="556"/>
    </location>
</feature>
<feature type="region of interest" description="Disordered" evidence="8">
    <location>
        <begin position="421"/>
        <end position="475"/>
    </location>
</feature>
<feature type="compositionally biased region" description="Polar residues" evidence="8">
    <location>
        <begin position="74"/>
        <end position="93"/>
    </location>
</feature>
<evidence type="ECO:0000313" key="10">
    <source>
        <dbReference type="EMBL" id="KAF2843137.1"/>
    </source>
</evidence>
<feature type="compositionally biased region" description="Polar residues" evidence="8">
    <location>
        <begin position="858"/>
        <end position="871"/>
    </location>
</feature>
<dbReference type="Proteomes" id="UP000799429">
    <property type="component" value="Unassembled WGS sequence"/>
</dbReference>
<feature type="compositionally biased region" description="Low complexity" evidence="8">
    <location>
        <begin position="10"/>
        <end position="35"/>
    </location>
</feature>
<evidence type="ECO:0000313" key="11">
    <source>
        <dbReference type="Proteomes" id="UP000799429"/>
    </source>
</evidence>
<sequence>MTTSVSPAINSPTAAQSAQNATSSAASGSTSPLAAVPAQQSSAPLSYANATKKTFSQGPDIARSTPPPAVGGSTPVQHGKSGSISTVNGQNPIQPALPNISGPTIAKGSGIANGASIKPDHSRTQSNVTINAPGGSYIPNGNTTALPSNRPNLQFGSVNAGSSPALSNIVPHHTPSASLSASLGNPRVTSPANSPQPIPQPPASGGRPPTGLPNQGAPIAFGNMGGEIQMRPVSMPPQQQNPVPPHPQHLRRESSQSAHGDMSGAGRGAFRPNTGRGGSYNSNFNNNLQYSPSPQYRPSPTQSRSNPVPQFPGQMGHPNSPFRQNRTPTLAPATMQQQAHFANNAQMVHPQYGYAQQHLQPQQGGYGMPPTFDPTYAAYYQTPYGMMPQGMAYPNPPSPRSFSNQPPHAHQAYMQGQYANMPSAHGMSRSNSQLSERPPSTLHQPPTPAVQAANHVSTPSQTSASPAPSSTFTIPARTKSKGIVIKNPDGEVVTFDNKKSVSPAPASKPKSPGPAIVSSTPTPTPPPPRAVPEQQHVRTESHSAKTAEDTKHDFMMRVRASVSENEAEKKRKEEEEAARIAKEKEEAEAKAAKEREEAEAKAAKEKEEAEKAAAEAKAKEEEEKAKKEAEEKKKREDEEFERMIAELEAKEREEEEREKAFAEKKRKQKEEADKKAAEAAANAEEELRRQEREAEALEEAKLKGKSGDGDSAESKAEAEKLFASLKKPTLGPGANAAPESGTSTPVSDTSMPPPAQPASRAATGSKPKPHPLKLQTDKPVEPAQPTAGMQALRSARFIMIQNEIKYPEGVQSPNPALIQSSKSGKGRQYDLSFLKQFQTAYKEKPSVDWDQKLKETVGDSSDSARPQSARTPSMGMGSRQGSRPGLPSTMSAGGVMGNFGQPGRTLPPGTTSQERFNASMRGPPTMINPLASLARQGGGFPMGAPPPMSRTNSLQAMGQPNSPRTNSTRGKGSRRGGLDKAPSRREEEQAAKTMPLTAGMELKPLEVSSSGWKPASIVPSAAPQTTTANGLMAPDMVQRKVKAALNKMTPENFDRIADQILDIAAQSKHETDGRTLRQVIQLTFEKACDEAHWASMYAKFCKRMLETMNPDVKDENVRDKAGNPVVGGALFRKYLLNRCQEEFERGWDINLPTKAEGEGAEALMLSDEYYIAAAAKRRGLGLIQFIGELYKLGMLTLRIMHECVLKLLNFEGMPEESSVESLVKLLRTIGATMDSTDNGPKMIALYFERIEKVMAMEGLPSRLRFMLLDTVDLRKKAWRSKEDSKGPKTISEIHAEAAAAQQAAEVERQKMNQRGGGGGGGRMPMGRGDARSFSSGGMMPPPSYSTNVGVDDLRKLSKNARNLSQGPGSFGPSMFASRSSSGRKGLAPGVSRAGEESAASSRTATPPSKEKESTTSVNAFSALAGLDASGEGADDVASPPSTASSPPVAKTQPADIQTRSKSPGGAAASTEGA</sequence>
<keyword evidence="11" id="KW-1185">Reference proteome</keyword>
<keyword evidence="4" id="KW-0396">Initiation factor</keyword>
<evidence type="ECO:0000256" key="1">
    <source>
        <dbReference type="ARBA" id="ARBA00004496"/>
    </source>
</evidence>
<feature type="compositionally biased region" description="Gly residues" evidence="8">
    <location>
        <begin position="1314"/>
        <end position="1323"/>
    </location>
</feature>
<feature type="compositionally biased region" description="Polar residues" evidence="8">
    <location>
        <begin position="38"/>
        <end position="57"/>
    </location>
</feature>
<comment type="subcellular location">
    <subcellularLocation>
        <location evidence="1">Cytoplasm</location>
    </subcellularLocation>
</comment>
<feature type="compositionally biased region" description="Polar residues" evidence="8">
    <location>
        <begin position="139"/>
        <end position="166"/>
    </location>
</feature>